<dbReference type="Gene3D" id="1.20.58.60">
    <property type="match status" value="1"/>
</dbReference>
<evidence type="ECO:0000259" key="3">
    <source>
        <dbReference type="Pfam" id="PF24915"/>
    </source>
</evidence>
<accession>A0A8J2WFM9</accession>
<dbReference type="AlphaFoldDB" id="A0A8J2WFM9"/>
<dbReference type="PANTHER" id="PTHR46607:SF1">
    <property type="entry name" value="SEC14 DOMAIN AND SPECTRIN REPEAT-CONTAINING PROTEIN 1"/>
    <property type="match status" value="1"/>
</dbReference>
<reference evidence="4" key="1">
    <citation type="submission" date="2021-11" db="EMBL/GenBank/DDBJ databases">
        <authorList>
            <person name="Schell T."/>
        </authorList>
    </citation>
    <scope>NUCLEOTIDE SEQUENCE</scope>
    <source>
        <strain evidence="4">M5</strain>
    </source>
</reference>
<feature type="domain" description="SESTD1-like spectrin repeats region" evidence="3">
    <location>
        <begin position="462"/>
        <end position="564"/>
    </location>
</feature>
<feature type="region of interest" description="Disordered" evidence="2">
    <location>
        <begin position="899"/>
        <end position="925"/>
    </location>
</feature>
<dbReference type="SUPFAM" id="SSF46966">
    <property type="entry name" value="Spectrin repeat"/>
    <property type="match status" value="2"/>
</dbReference>
<feature type="compositionally biased region" description="Low complexity" evidence="2">
    <location>
        <begin position="66"/>
        <end position="81"/>
    </location>
</feature>
<gene>
    <name evidence="4" type="ORF">DGAL_LOCUS8504</name>
</gene>
<feature type="compositionally biased region" description="Basic and acidic residues" evidence="2">
    <location>
        <begin position="825"/>
        <end position="838"/>
    </location>
</feature>
<dbReference type="OrthoDB" id="2152335at2759"/>
<evidence type="ECO:0000256" key="2">
    <source>
        <dbReference type="SAM" id="MobiDB-lite"/>
    </source>
</evidence>
<dbReference type="Pfam" id="PF24915">
    <property type="entry name" value="Spectrin_SESTD1"/>
    <property type="match status" value="1"/>
</dbReference>
<dbReference type="EMBL" id="CAKKLH010000190">
    <property type="protein sequence ID" value="CAH0105480.1"/>
    <property type="molecule type" value="Genomic_DNA"/>
</dbReference>
<dbReference type="GO" id="GO:0080025">
    <property type="term" value="F:phosphatidylinositol-3,5-bisphosphate binding"/>
    <property type="evidence" value="ECO:0007669"/>
    <property type="project" value="TreeGrafter"/>
</dbReference>
<dbReference type="InterPro" id="IPR056804">
    <property type="entry name" value="Spectrin_SESTD1"/>
</dbReference>
<name>A0A8J2WFM9_9CRUS</name>
<sequence>MSKSSATPIQLAACYRKMATTRDIESELKRRVAYLPGGRDRSGQSLIVVPIDPPPAGLCGAGGAVGSSSSTANNNSSSGRSQQHNQHGRELNDSFDSDSRLMTRGEEERCQDLDRVLRYLLPIALGSSASKSVVVLMDARQGCWRLLRASTEQVQITLANHLAAVWALKPEPFWEKQHVECVKSRQDCKIQYMSLTKLHKFVDLDQLPEELGGQLPYQHKQWVKNRLRMETFGKRSQMILANLSEVRGQLERGCELQKSDGGFRMIDWMVSLGTLYRNCLANVRKVEQNGRKLYKQLETDEESGFRLARTDGSVTEYTTQCQRLVQDALAGIRGRVGEAEQLYAELQCGIQHAREIRRLEAGVEAVTGWVLGPGADLLRQLILRGIGQDPDSVLILQQELEHLELKCRDTYAKYAEVRHRLGFLFRSRCILPSDIKPRRSFMDSVCRTFAGLLERRRRVLITSYKFHRLLAEFHVKLADALRAVQSSEVGEDPTKAEGAMNMLDEFQQSIDGLCGEVESEAQRLLDLLVLPPRDAVGRELQGYDHRRERQHVQFFLRRVQDGQGRLQHAWSMERLRLRRIIEISTCERDSQQALAWLGDLCNVMKTSRGRVGCNQSEVQVLKQQQSKFQETARGAYEYGMGLLMAALVLRRSASLSPDRNRQLAAMLGSVWNRLLAAIREQMTRLRVAGLFYRDIAQHEADLNDLVNSESQSGKWTKENGTGESMAPEAEQVFRTLGRTVRLGRLLQRKILEPLLPGEGFDGCPENQQAVQVISERISNVTDLAHRLDVALGNNADSYVDAYIMDDSVFDMEEIDVEIGFEETDNISHESSPKDEDASKSSCYQSASSNCSWNSLSPGRTVVSKTLEQLDMKPMDDFRDYVNFTPTPSKLFLQTCTPSSGVGSSTSGGSIGGLSPNSSEDSGFGTGLRVYNGSGSSKLFVKPDEPVATTTDATTTSVDKPINKMDDLLGGSRFRSSICYARSASCDSLF</sequence>
<keyword evidence="1" id="KW-0677">Repeat</keyword>
<feature type="region of interest" description="Disordered" evidence="2">
    <location>
        <begin position="821"/>
        <end position="840"/>
    </location>
</feature>
<keyword evidence="5" id="KW-1185">Reference proteome</keyword>
<dbReference type="InterPro" id="IPR036865">
    <property type="entry name" value="CRAL-TRIO_dom_sf"/>
</dbReference>
<evidence type="ECO:0000313" key="5">
    <source>
        <dbReference type="Proteomes" id="UP000789390"/>
    </source>
</evidence>
<dbReference type="PANTHER" id="PTHR46607">
    <property type="entry name" value="SEC14 DOMAIN AND SPECTRIN REPEAT-CONTAINING PROTEIN 1"/>
    <property type="match status" value="1"/>
</dbReference>
<evidence type="ECO:0000313" key="4">
    <source>
        <dbReference type="EMBL" id="CAH0105480.1"/>
    </source>
</evidence>
<dbReference type="GO" id="GO:0043325">
    <property type="term" value="F:phosphatidylinositol-3,4-bisphosphate binding"/>
    <property type="evidence" value="ECO:0007669"/>
    <property type="project" value="TreeGrafter"/>
</dbReference>
<dbReference type="SUPFAM" id="SSF52087">
    <property type="entry name" value="CRAL/TRIO domain"/>
    <property type="match status" value="1"/>
</dbReference>
<dbReference type="Proteomes" id="UP000789390">
    <property type="component" value="Unassembled WGS sequence"/>
</dbReference>
<evidence type="ECO:0000256" key="1">
    <source>
        <dbReference type="ARBA" id="ARBA00022737"/>
    </source>
</evidence>
<comment type="caution">
    <text evidence="4">The sequence shown here is derived from an EMBL/GenBank/DDBJ whole genome shotgun (WGS) entry which is preliminary data.</text>
</comment>
<protein>
    <recommendedName>
        <fullName evidence="3">SESTD1-like spectrin repeats region domain-containing protein</fullName>
    </recommendedName>
</protein>
<proteinExistence type="predicted"/>
<dbReference type="GO" id="GO:0010314">
    <property type="term" value="F:phosphatidylinositol-5-phosphate binding"/>
    <property type="evidence" value="ECO:0007669"/>
    <property type="project" value="TreeGrafter"/>
</dbReference>
<feature type="compositionally biased region" description="Basic and acidic residues" evidence="2">
    <location>
        <begin position="87"/>
        <end position="98"/>
    </location>
</feature>
<dbReference type="GO" id="GO:0005546">
    <property type="term" value="F:phosphatidylinositol-4,5-bisphosphate binding"/>
    <property type="evidence" value="ECO:0007669"/>
    <property type="project" value="TreeGrafter"/>
</dbReference>
<dbReference type="GO" id="GO:0032266">
    <property type="term" value="F:phosphatidylinositol-3-phosphate binding"/>
    <property type="evidence" value="ECO:0007669"/>
    <property type="project" value="TreeGrafter"/>
</dbReference>
<dbReference type="GO" id="GO:0070273">
    <property type="term" value="F:phosphatidylinositol-4-phosphate binding"/>
    <property type="evidence" value="ECO:0007669"/>
    <property type="project" value="TreeGrafter"/>
</dbReference>
<organism evidence="4 5">
    <name type="scientific">Daphnia galeata</name>
    <dbReference type="NCBI Taxonomy" id="27404"/>
    <lineage>
        <taxon>Eukaryota</taxon>
        <taxon>Metazoa</taxon>
        <taxon>Ecdysozoa</taxon>
        <taxon>Arthropoda</taxon>
        <taxon>Crustacea</taxon>
        <taxon>Branchiopoda</taxon>
        <taxon>Diplostraca</taxon>
        <taxon>Cladocera</taxon>
        <taxon>Anomopoda</taxon>
        <taxon>Daphniidae</taxon>
        <taxon>Daphnia</taxon>
    </lineage>
</organism>
<feature type="region of interest" description="Disordered" evidence="2">
    <location>
        <begin position="59"/>
        <end position="98"/>
    </location>
</feature>